<protein>
    <recommendedName>
        <fullName evidence="3">Peptidase A2 domain-containing protein</fullName>
    </recommendedName>
</protein>
<dbReference type="InterPro" id="IPR021109">
    <property type="entry name" value="Peptidase_aspartic_dom_sf"/>
</dbReference>
<evidence type="ECO:0000313" key="2">
    <source>
        <dbReference type="Proteomes" id="UP000499080"/>
    </source>
</evidence>
<evidence type="ECO:0000313" key="1">
    <source>
        <dbReference type="EMBL" id="GBL72309.1"/>
    </source>
</evidence>
<gene>
    <name evidence="1" type="ORF">AVEN_115262_1</name>
</gene>
<proteinExistence type="predicted"/>
<dbReference type="AlphaFoldDB" id="A0A4Y1ZYW5"/>
<dbReference type="Gene3D" id="2.40.70.10">
    <property type="entry name" value="Acid Proteases"/>
    <property type="match status" value="1"/>
</dbReference>
<keyword evidence="2" id="KW-1185">Reference proteome</keyword>
<organism evidence="1 2">
    <name type="scientific">Araneus ventricosus</name>
    <name type="common">Orbweaver spider</name>
    <name type="synonym">Epeira ventricosa</name>
    <dbReference type="NCBI Taxonomy" id="182803"/>
    <lineage>
        <taxon>Eukaryota</taxon>
        <taxon>Metazoa</taxon>
        <taxon>Ecdysozoa</taxon>
        <taxon>Arthropoda</taxon>
        <taxon>Chelicerata</taxon>
        <taxon>Arachnida</taxon>
        <taxon>Araneae</taxon>
        <taxon>Araneomorphae</taxon>
        <taxon>Entelegynae</taxon>
        <taxon>Araneoidea</taxon>
        <taxon>Araneidae</taxon>
        <taxon>Araneus</taxon>
    </lineage>
</organism>
<sequence>MLVDTEIRGKLEASIECGSRKFQHRIYIADITDSYILGLDFLQKFNFTVDLENNEIRTGGEEIPLFSARVRYSKSCSVLDKKRTIIPARSECLIQGVPEQFRYAVMDFPSLVSQKGVLVVATLIDLEREAIPIRVLNLNNKPKILDKGTVTATCEPVADIVTRPQEFSGAQHLSSTLKNLEIFNEEQ</sequence>
<dbReference type="Proteomes" id="UP000499080">
    <property type="component" value="Unassembled WGS sequence"/>
</dbReference>
<comment type="caution">
    <text evidence="1">The sequence shown here is derived from an EMBL/GenBank/DDBJ whole genome shotgun (WGS) entry which is preliminary data.</text>
</comment>
<name>A0A4Y1ZYW5_ARAVE</name>
<dbReference type="EMBL" id="BGPR01000001">
    <property type="protein sequence ID" value="GBL72309.1"/>
    <property type="molecule type" value="Genomic_DNA"/>
</dbReference>
<accession>A0A4Y1ZYW5</accession>
<evidence type="ECO:0008006" key="3">
    <source>
        <dbReference type="Google" id="ProtNLM"/>
    </source>
</evidence>
<reference evidence="1 2" key="1">
    <citation type="journal article" date="2019" name="Sci. Rep.">
        <title>Orb-weaving spider Araneus ventricosus genome elucidates the spidroin gene catalogue.</title>
        <authorList>
            <person name="Kono N."/>
            <person name="Nakamura H."/>
            <person name="Ohtoshi R."/>
            <person name="Moran D.A.P."/>
            <person name="Shinohara A."/>
            <person name="Yoshida Y."/>
            <person name="Fujiwara M."/>
            <person name="Mori M."/>
            <person name="Tomita M."/>
            <person name="Arakawa K."/>
        </authorList>
    </citation>
    <scope>NUCLEOTIDE SEQUENCE [LARGE SCALE GENOMIC DNA]</scope>
</reference>
<dbReference type="OrthoDB" id="6435686at2759"/>